<comment type="cofactor">
    <cofactor evidence="7">
        <name>Mg(2+)</name>
        <dbReference type="ChEBI" id="CHEBI:18420"/>
    </cofactor>
</comment>
<evidence type="ECO:0000313" key="11">
    <source>
        <dbReference type="Proteomes" id="UP000319143"/>
    </source>
</evidence>
<accession>A0A5C6DC99</accession>
<keyword evidence="3 10" id="KW-0808">Transferase</keyword>
<keyword evidence="6 9" id="KW-0472">Membrane</keyword>
<keyword evidence="5 9" id="KW-1133">Transmembrane helix</keyword>
<comment type="caution">
    <text evidence="10">The sequence shown here is derived from an EMBL/GenBank/DDBJ whole genome shotgun (WGS) entry which is preliminary data.</text>
</comment>
<proteinExistence type="predicted"/>
<dbReference type="EMBL" id="SJPV01000010">
    <property type="protein sequence ID" value="TWU33397.1"/>
    <property type="molecule type" value="Genomic_DNA"/>
</dbReference>
<evidence type="ECO:0000256" key="6">
    <source>
        <dbReference type="ARBA" id="ARBA00023136"/>
    </source>
</evidence>
<dbReference type="Proteomes" id="UP000319143">
    <property type="component" value="Unassembled WGS sequence"/>
</dbReference>
<feature type="transmembrane region" description="Helical" evidence="9">
    <location>
        <begin position="320"/>
        <end position="338"/>
    </location>
</feature>
<dbReference type="GO" id="GO:0044038">
    <property type="term" value="P:cell wall macromolecule biosynthetic process"/>
    <property type="evidence" value="ECO:0007669"/>
    <property type="project" value="TreeGrafter"/>
</dbReference>
<dbReference type="EC" id="2.7.8.33" evidence="10"/>
<keyword evidence="4 9" id="KW-0812">Transmembrane</keyword>
<dbReference type="RefSeq" id="WP_146529769.1">
    <property type="nucleotide sequence ID" value="NZ_SJPV01000010.1"/>
</dbReference>
<evidence type="ECO:0000256" key="7">
    <source>
        <dbReference type="PIRSR" id="PIRSR600715-1"/>
    </source>
</evidence>
<keyword evidence="7" id="KW-0460">Magnesium</keyword>
<dbReference type="Pfam" id="PF00953">
    <property type="entry name" value="Glycos_transf_4"/>
    <property type="match status" value="1"/>
</dbReference>
<feature type="transmembrane region" description="Helical" evidence="9">
    <location>
        <begin position="218"/>
        <end position="238"/>
    </location>
</feature>
<evidence type="ECO:0000256" key="1">
    <source>
        <dbReference type="ARBA" id="ARBA00004651"/>
    </source>
</evidence>
<evidence type="ECO:0000256" key="5">
    <source>
        <dbReference type="ARBA" id="ARBA00022989"/>
    </source>
</evidence>
<feature type="transmembrane region" description="Helical" evidence="9">
    <location>
        <begin position="81"/>
        <end position="101"/>
    </location>
</feature>
<feature type="transmembrane region" description="Helical" evidence="9">
    <location>
        <begin position="169"/>
        <end position="185"/>
    </location>
</feature>
<feature type="transmembrane region" description="Helical" evidence="9">
    <location>
        <begin position="6"/>
        <end position="27"/>
    </location>
</feature>
<comment type="subcellular location">
    <subcellularLocation>
        <location evidence="1">Cell membrane</location>
        <topology evidence="1">Multi-pass membrane protein</topology>
    </subcellularLocation>
</comment>
<dbReference type="GO" id="GO:0009103">
    <property type="term" value="P:lipopolysaccharide biosynthetic process"/>
    <property type="evidence" value="ECO:0007669"/>
    <property type="project" value="TreeGrafter"/>
</dbReference>
<keyword evidence="2" id="KW-1003">Cell membrane</keyword>
<evidence type="ECO:0000256" key="3">
    <source>
        <dbReference type="ARBA" id="ARBA00022679"/>
    </source>
</evidence>
<name>A0A5C6DC99_9BACT</name>
<feature type="region of interest" description="Disordered" evidence="8">
    <location>
        <begin position="514"/>
        <end position="543"/>
    </location>
</feature>
<dbReference type="InterPro" id="IPR000715">
    <property type="entry name" value="Glycosyl_transferase_4"/>
</dbReference>
<feature type="transmembrane region" description="Helical" evidence="9">
    <location>
        <begin position="292"/>
        <end position="314"/>
    </location>
</feature>
<organism evidence="10 11">
    <name type="scientific">Novipirellula artificiosorum</name>
    <dbReference type="NCBI Taxonomy" id="2528016"/>
    <lineage>
        <taxon>Bacteria</taxon>
        <taxon>Pseudomonadati</taxon>
        <taxon>Planctomycetota</taxon>
        <taxon>Planctomycetia</taxon>
        <taxon>Pirellulales</taxon>
        <taxon>Pirellulaceae</taxon>
        <taxon>Novipirellula</taxon>
    </lineage>
</organism>
<dbReference type="GO" id="GO:0005886">
    <property type="term" value="C:plasma membrane"/>
    <property type="evidence" value="ECO:0007669"/>
    <property type="project" value="UniProtKB-SubCell"/>
</dbReference>
<dbReference type="AlphaFoldDB" id="A0A5C6DC99"/>
<feature type="transmembrane region" description="Helical" evidence="9">
    <location>
        <begin position="191"/>
        <end position="211"/>
    </location>
</feature>
<gene>
    <name evidence="10" type="ORF">Poly41_51510</name>
</gene>
<evidence type="ECO:0000256" key="9">
    <source>
        <dbReference type="SAM" id="Phobius"/>
    </source>
</evidence>
<evidence type="ECO:0000256" key="4">
    <source>
        <dbReference type="ARBA" id="ARBA00022692"/>
    </source>
</evidence>
<protein>
    <submittedName>
        <fullName evidence="10">WecA-like glycosyltransferase</fullName>
        <ecNumber evidence="10">2.7.8.33</ecNumber>
    </submittedName>
</protein>
<dbReference type="GO" id="GO:0046872">
    <property type="term" value="F:metal ion binding"/>
    <property type="evidence" value="ECO:0007669"/>
    <property type="project" value="UniProtKB-KW"/>
</dbReference>
<evidence type="ECO:0000256" key="8">
    <source>
        <dbReference type="SAM" id="MobiDB-lite"/>
    </source>
</evidence>
<feature type="binding site" evidence="7">
    <location>
        <position position="222"/>
    </location>
    <ligand>
        <name>Mg(2+)</name>
        <dbReference type="ChEBI" id="CHEBI:18420"/>
    </ligand>
</feature>
<dbReference type="GO" id="GO:0036380">
    <property type="term" value="F:UDP-N-acetylglucosamine-undecaprenyl-phosphate N-acetylglucosaminephosphotransferase activity"/>
    <property type="evidence" value="ECO:0007669"/>
    <property type="project" value="UniProtKB-EC"/>
</dbReference>
<dbReference type="GO" id="GO:0071555">
    <property type="term" value="P:cell wall organization"/>
    <property type="evidence" value="ECO:0007669"/>
    <property type="project" value="TreeGrafter"/>
</dbReference>
<feature type="transmembrane region" description="Helical" evidence="9">
    <location>
        <begin position="250"/>
        <end position="271"/>
    </location>
</feature>
<keyword evidence="7" id="KW-0479">Metal-binding</keyword>
<sequence length="543" mass="59095">MSWLLLASLVISTAAALILVPLVREIAVRIGMIDKPDLQRKLHTKPIALGGGLAVFAALLVGFGTTMLIDHHFAHSTLEPFLGRWKTLFAAAAAILVVGLVDDRWALRGRQKLLLQCLIVAIVVGRGTVITQLSVLGYEFQLGHLEFPVTMLWLLVAINALNLIDGADGMATTVGCIICAGLGILSCRSGVSLNGVICFALSGALLGFLAYNRPPASIFLGDAGSMMIGFFVGVLAIWSSVKESTILASAPVAILAIPLFDSSAAILRRWLTGRSIYATDRAHLHHLLQSKFGSRGMLVVVAALCLITTALSVVSTYYDLPWLAAIGVLFVLGLLVVTRSFGYAEFRLVASRVYNFSRSFSTPVAQCDTKKLQRRHLLQGTGAWETIWEPLVEFARSHELASIKIDLNLAWIHEGYHASWQSVRLPEKANQLTMCVPLFTRQTVDGSELPIGKLDIIASASAPEIYTRIAEFVEHLAELNPQIDWVIEQLEQQPKRKPAAFPWPRQKAEVTLAEKPNGAAPSSEWAKVSAKLSSDSEASYKLK</sequence>
<dbReference type="OrthoDB" id="9783652at2"/>
<feature type="transmembrane region" description="Helical" evidence="9">
    <location>
        <begin position="47"/>
        <end position="69"/>
    </location>
</feature>
<dbReference type="PANTHER" id="PTHR22926">
    <property type="entry name" value="PHOSPHO-N-ACETYLMURAMOYL-PENTAPEPTIDE-TRANSFERASE"/>
    <property type="match status" value="1"/>
</dbReference>
<feature type="binding site" evidence="7">
    <location>
        <position position="162"/>
    </location>
    <ligand>
        <name>Mg(2+)</name>
        <dbReference type="ChEBI" id="CHEBI:18420"/>
    </ligand>
</feature>
<evidence type="ECO:0000256" key="2">
    <source>
        <dbReference type="ARBA" id="ARBA00022475"/>
    </source>
</evidence>
<evidence type="ECO:0000313" key="10">
    <source>
        <dbReference type="EMBL" id="TWU33397.1"/>
    </source>
</evidence>
<reference evidence="10 11" key="1">
    <citation type="submission" date="2019-02" db="EMBL/GenBank/DDBJ databases">
        <title>Deep-cultivation of Planctomycetes and their phenomic and genomic characterization uncovers novel biology.</title>
        <authorList>
            <person name="Wiegand S."/>
            <person name="Jogler M."/>
            <person name="Boedeker C."/>
            <person name="Pinto D."/>
            <person name="Vollmers J."/>
            <person name="Rivas-Marin E."/>
            <person name="Kohn T."/>
            <person name="Peeters S.H."/>
            <person name="Heuer A."/>
            <person name="Rast P."/>
            <person name="Oberbeckmann S."/>
            <person name="Bunk B."/>
            <person name="Jeske O."/>
            <person name="Meyerdierks A."/>
            <person name="Storesund J.E."/>
            <person name="Kallscheuer N."/>
            <person name="Luecker S."/>
            <person name="Lage O.M."/>
            <person name="Pohl T."/>
            <person name="Merkel B.J."/>
            <person name="Hornburger P."/>
            <person name="Mueller R.-W."/>
            <person name="Bruemmer F."/>
            <person name="Labrenz M."/>
            <person name="Spormann A.M."/>
            <person name="Op Den Camp H."/>
            <person name="Overmann J."/>
            <person name="Amann R."/>
            <person name="Jetten M.S.M."/>
            <person name="Mascher T."/>
            <person name="Medema M.H."/>
            <person name="Devos D.P."/>
            <person name="Kaster A.-K."/>
            <person name="Ovreas L."/>
            <person name="Rohde M."/>
            <person name="Galperin M.Y."/>
            <person name="Jogler C."/>
        </authorList>
    </citation>
    <scope>NUCLEOTIDE SEQUENCE [LARGE SCALE GENOMIC DNA]</scope>
    <source>
        <strain evidence="10 11">Poly41</strain>
    </source>
</reference>
<feature type="transmembrane region" description="Helical" evidence="9">
    <location>
        <begin position="113"/>
        <end position="135"/>
    </location>
</feature>
<keyword evidence="11" id="KW-1185">Reference proteome</keyword>
<dbReference type="CDD" id="cd06853">
    <property type="entry name" value="GT_WecA_like"/>
    <property type="match status" value="1"/>
</dbReference>
<dbReference type="PANTHER" id="PTHR22926:SF3">
    <property type="entry name" value="UNDECAPRENYL-PHOSPHATE ALPHA-N-ACETYLGLUCOSAMINYL 1-PHOSPHATE TRANSFERASE"/>
    <property type="match status" value="1"/>
</dbReference>